<keyword evidence="3" id="KW-0418">Kinase</keyword>
<evidence type="ECO:0000313" key="3">
    <source>
        <dbReference type="EMBL" id="MDR9895185.1"/>
    </source>
</evidence>
<dbReference type="GO" id="GO:0120147">
    <property type="term" value="F:formylglycine-generating oxidase activity"/>
    <property type="evidence" value="ECO:0007669"/>
    <property type="project" value="TreeGrafter"/>
</dbReference>
<dbReference type="Pfam" id="PF03781">
    <property type="entry name" value="FGE-sulfatase"/>
    <property type="match status" value="1"/>
</dbReference>
<dbReference type="InterPro" id="IPR000719">
    <property type="entry name" value="Prot_kinase_dom"/>
</dbReference>
<feature type="binding site" evidence="1">
    <location>
        <position position="45"/>
    </location>
    <ligand>
        <name>ATP</name>
        <dbReference type="ChEBI" id="CHEBI:30616"/>
    </ligand>
</feature>
<dbReference type="PANTHER" id="PTHR23150">
    <property type="entry name" value="SULFATASE MODIFYING FACTOR 1, 2"/>
    <property type="match status" value="1"/>
</dbReference>
<dbReference type="GO" id="GO:0005524">
    <property type="term" value="F:ATP binding"/>
    <property type="evidence" value="ECO:0007669"/>
    <property type="project" value="UniProtKB-UniRule"/>
</dbReference>
<dbReference type="EMBL" id="JAALHA020000004">
    <property type="protein sequence ID" value="MDR9895185.1"/>
    <property type="molecule type" value="Genomic_DNA"/>
</dbReference>
<proteinExistence type="predicted"/>
<dbReference type="InterPro" id="IPR051043">
    <property type="entry name" value="Sulfatase_Mod_Factor_Kinase"/>
</dbReference>
<evidence type="ECO:0000259" key="2">
    <source>
        <dbReference type="PROSITE" id="PS50011"/>
    </source>
</evidence>
<name>A0AAP5I9Y9_9CYAN</name>
<accession>A0AAP5I9Y9</accession>
<evidence type="ECO:0000313" key="4">
    <source>
        <dbReference type="Proteomes" id="UP000667802"/>
    </source>
</evidence>
<dbReference type="SMART" id="SM00220">
    <property type="entry name" value="S_TKc"/>
    <property type="match status" value="1"/>
</dbReference>
<keyword evidence="4" id="KW-1185">Reference proteome</keyword>
<dbReference type="Proteomes" id="UP000667802">
    <property type="component" value="Unassembled WGS sequence"/>
</dbReference>
<sequence length="589" mass="66249">MGVKSIVTTLSGRYQIIRQLGGGGFAMTFLARDTMQPSQPLCVVKQLRPHHTELRVVELFEKEAAILEKLGKHPQIPRLLAHFKEDDNLYIVQQFIQGQDLSKEILPGKQRSEDYVTNLLQEVLEILCFVHHQGVIHRDIKPHNLMRRHEDGKIFLIDFGAVKEIGSVTENSRGELTSTVIIGTPSYMPNEQKNGKPCLGSDMYALGLTAIQALTGILPIDLPEDPLTGEILWQDKVKISNHLTNILTKMVRRHHSLRYLCAQEALQALTTPTPPLLQWSRRRVIQTLGFAGAGFIAAVLGENISQRGAKTKVLALQSFQFQVVSVDIQGNITNRRLGQANFFTEDLGNGVTLDMVAIPSGKLVMGSLPREQQRLANEDPQHTVTIPSFFMGKFAVTQEQYQAIMGNNPSNFTGARRPVEKVTWDNATEFCSKISYITGKNYRLPSEAEWEYAARAGTTTPFHFGETITTDLANYDGHYTYGLEPKGEYRRETTDVGTFPPNAFGLYDMHGNIWEWCQDNWHNNYVGAPNDGSVWTNENDLDSRLRRGGSWYIYPWVSRSAYRSRYLFNSRNDDVGFRVVVSGDIGLGG</sequence>
<dbReference type="PROSITE" id="PS50011">
    <property type="entry name" value="PROTEIN_KINASE_DOM"/>
    <property type="match status" value="1"/>
</dbReference>
<reference evidence="4" key="1">
    <citation type="journal article" date="2021" name="Science">
        <title>Hunting the eagle killer: A cyanobacterial neurotoxin causes vacuolar myelinopathy.</title>
        <authorList>
            <person name="Breinlinger S."/>
            <person name="Phillips T.J."/>
            <person name="Haram B.N."/>
            <person name="Mares J."/>
            <person name="Martinez Yerena J.A."/>
            <person name="Hrouzek P."/>
            <person name="Sobotka R."/>
            <person name="Henderson W.M."/>
            <person name="Schmieder P."/>
            <person name="Williams S.M."/>
            <person name="Lauderdale J.D."/>
            <person name="Wilde H.D."/>
            <person name="Gerrin W."/>
            <person name="Kust A."/>
            <person name="Washington J.W."/>
            <person name="Wagner C."/>
            <person name="Geier B."/>
            <person name="Liebeke M."/>
            <person name="Enke H."/>
            <person name="Niedermeyer T.H.J."/>
            <person name="Wilde S.B."/>
        </authorList>
    </citation>
    <scope>NUCLEOTIDE SEQUENCE [LARGE SCALE GENOMIC DNA]</scope>
    <source>
        <strain evidence="4">Thurmond2011</strain>
    </source>
</reference>
<dbReference type="SUPFAM" id="SSF56436">
    <property type="entry name" value="C-type lectin-like"/>
    <property type="match status" value="1"/>
</dbReference>
<protein>
    <submittedName>
        <fullName evidence="3">Bifunctional serine/threonine-protein kinase/formylglycine-generating enzyme family protein</fullName>
    </submittedName>
</protein>
<organism evidence="3 4">
    <name type="scientific">Aetokthonos hydrillicola Thurmond2011</name>
    <dbReference type="NCBI Taxonomy" id="2712845"/>
    <lineage>
        <taxon>Bacteria</taxon>
        <taxon>Bacillati</taxon>
        <taxon>Cyanobacteriota</taxon>
        <taxon>Cyanophyceae</taxon>
        <taxon>Nostocales</taxon>
        <taxon>Hapalosiphonaceae</taxon>
        <taxon>Aetokthonos</taxon>
    </lineage>
</organism>
<dbReference type="PROSITE" id="PS00107">
    <property type="entry name" value="PROTEIN_KINASE_ATP"/>
    <property type="match status" value="1"/>
</dbReference>
<dbReference type="PANTHER" id="PTHR23150:SF19">
    <property type="entry name" value="FORMYLGLYCINE-GENERATING ENZYME"/>
    <property type="match status" value="1"/>
</dbReference>
<evidence type="ECO:0000256" key="1">
    <source>
        <dbReference type="PROSITE-ProRule" id="PRU10141"/>
    </source>
</evidence>
<dbReference type="InterPro" id="IPR017441">
    <property type="entry name" value="Protein_kinase_ATP_BS"/>
</dbReference>
<keyword evidence="1" id="KW-0067">ATP-binding</keyword>
<dbReference type="Pfam" id="PF00069">
    <property type="entry name" value="Pkinase"/>
    <property type="match status" value="1"/>
</dbReference>
<dbReference type="InterPro" id="IPR011009">
    <property type="entry name" value="Kinase-like_dom_sf"/>
</dbReference>
<comment type="caution">
    <text evidence="3">The sequence shown here is derived from an EMBL/GenBank/DDBJ whole genome shotgun (WGS) entry which is preliminary data.</text>
</comment>
<dbReference type="InterPro" id="IPR016187">
    <property type="entry name" value="CTDL_fold"/>
</dbReference>
<dbReference type="Gene3D" id="3.90.1580.10">
    <property type="entry name" value="paralog of FGE (formylglycine-generating enzyme)"/>
    <property type="match status" value="1"/>
</dbReference>
<keyword evidence="3" id="KW-0808">Transferase</keyword>
<dbReference type="AlphaFoldDB" id="A0AAP5I9Y9"/>
<keyword evidence="1" id="KW-0547">Nucleotide-binding</keyword>
<dbReference type="InterPro" id="IPR005532">
    <property type="entry name" value="SUMF_dom"/>
</dbReference>
<dbReference type="InterPro" id="IPR042095">
    <property type="entry name" value="SUMF_sf"/>
</dbReference>
<dbReference type="Gene3D" id="1.10.510.10">
    <property type="entry name" value="Transferase(Phosphotransferase) domain 1"/>
    <property type="match status" value="1"/>
</dbReference>
<dbReference type="SUPFAM" id="SSF56112">
    <property type="entry name" value="Protein kinase-like (PK-like)"/>
    <property type="match status" value="1"/>
</dbReference>
<dbReference type="GO" id="GO:0004672">
    <property type="term" value="F:protein kinase activity"/>
    <property type="evidence" value="ECO:0007669"/>
    <property type="project" value="InterPro"/>
</dbReference>
<feature type="domain" description="Protein kinase" evidence="2">
    <location>
        <begin position="14"/>
        <end position="277"/>
    </location>
</feature>
<dbReference type="CDD" id="cd14014">
    <property type="entry name" value="STKc_PknB_like"/>
    <property type="match status" value="1"/>
</dbReference>
<gene>
    <name evidence="3" type="ORF">G7B40_011485</name>
</gene>